<dbReference type="InterPro" id="IPR018170">
    <property type="entry name" value="Aldo/ket_reductase_CS"/>
</dbReference>
<dbReference type="STRING" id="94208.A0A2S4L2F5"/>
<feature type="compositionally biased region" description="Polar residues" evidence="2">
    <location>
        <begin position="21"/>
        <end position="41"/>
    </location>
</feature>
<dbReference type="Proteomes" id="UP000237481">
    <property type="component" value="Unassembled WGS sequence"/>
</dbReference>
<name>A0A2S4L2F5_9HYPO</name>
<feature type="region of interest" description="Disordered" evidence="2">
    <location>
        <begin position="518"/>
        <end position="537"/>
    </location>
</feature>
<dbReference type="InterPro" id="IPR036812">
    <property type="entry name" value="NAD(P)_OxRdtase_dom_sf"/>
</dbReference>
<evidence type="ECO:0000256" key="2">
    <source>
        <dbReference type="SAM" id="MobiDB-lite"/>
    </source>
</evidence>
<dbReference type="AlphaFoldDB" id="A0A2S4L2F5"/>
<evidence type="ECO:0000313" key="4">
    <source>
        <dbReference type="EMBL" id="POR36609.1"/>
    </source>
</evidence>
<evidence type="ECO:0000259" key="3">
    <source>
        <dbReference type="PROSITE" id="PS50192"/>
    </source>
</evidence>
<organism evidence="4 5">
    <name type="scientific">Tolypocladium paradoxum</name>
    <dbReference type="NCBI Taxonomy" id="94208"/>
    <lineage>
        <taxon>Eukaryota</taxon>
        <taxon>Fungi</taxon>
        <taxon>Dikarya</taxon>
        <taxon>Ascomycota</taxon>
        <taxon>Pezizomycotina</taxon>
        <taxon>Sordariomycetes</taxon>
        <taxon>Hypocreomycetidae</taxon>
        <taxon>Hypocreales</taxon>
        <taxon>Ophiocordycipitaceae</taxon>
        <taxon>Tolypocladium</taxon>
    </lineage>
</organism>
<dbReference type="Pfam" id="PF05739">
    <property type="entry name" value="SNARE"/>
    <property type="match status" value="1"/>
</dbReference>
<reference evidence="4 5" key="1">
    <citation type="submission" date="2018-01" db="EMBL/GenBank/DDBJ databases">
        <title>Harnessing the power of phylogenomics to disentangle the directionality and signatures of interkingdom host jumping in the parasitic fungal genus Tolypocladium.</title>
        <authorList>
            <person name="Quandt C.A."/>
            <person name="Patterson W."/>
            <person name="Spatafora J.W."/>
        </authorList>
    </citation>
    <scope>NUCLEOTIDE SEQUENCE [LARGE SCALE GENOMIC DNA]</scope>
    <source>
        <strain evidence="4 5">NRBC 100945</strain>
    </source>
</reference>
<keyword evidence="1" id="KW-0560">Oxidoreductase</keyword>
<dbReference type="InterPro" id="IPR021538">
    <property type="entry name" value="Syntaxin-5_N"/>
</dbReference>
<dbReference type="PROSITE" id="PS00063">
    <property type="entry name" value="ALDOKETO_REDUCTASE_3"/>
    <property type="match status" value="1"/>
</dbReference>
<dbReference type="InterPro" id="IPR010989">
    <property type="entry name" value="SNARE"/>
</dbReference>
<dbReference type="InterPro" id="IPR020471">
    <property type="entry name" value="AKR"/>
</dbReference>
<dbReference type="SMART" id="SM00397">
    <property type="entry name" value="t_SNARE"/>
    <property type="match status" value="1"/>
</dbReference>
<dbReference type="GO" id="GO:0016491">
    <property type="term" value="F:oxidoreductase activity"/>
    <property type="evidence" value="ECO:0007669"/>
    <property type="project" value="UniProtKB-KW"/>
</dbReference>
<sequence>MAVASIQDRTAEFKSVLAQAQRRQNSAKVGSQRRSLLSDSQKAAADGDAKPSRSDFARQAAEIGRGISATMGKLEKLAQRESALERARASTHLGQNANMAAVAKRRTLFDDRPVEINELTFVIKQDLSSLNQQIGALQTLSKQQHPKADQEGEHNKNVVYLLQGKLTDVSVNFKDVLEARTRNIQASRSRTENFISSLPQHTQPSLQQSGSPLYGTPIRASPAPGSDTLSLNPVGEQQLLMMEEGQPTNTYIQRRGEAIEAIERTIGELGSIFGQLATMVSEQGDMIQRIDANTEDVVDNVEGAQRELLKYWSRVSSNRWLIAKMFGVLMIFFLGYHWDDDILLSQMRDIQSWHDWLLNDVTGLEPETLRHGRHQLQAQHGSRDPSRRPGYVDPHPYWPANVAKNGETDSGFMLAGTWQSKPGEVRAAVSYALKNGYKLVDCAYCYANEDEVGQGLKEAFDAGVKREDVFIMTKAWATYNTRVAEGLEKSLESLGLDYVDLFLIVSIYTATESEQGSVDADQCSPTDRGGFSLTESTGNHDKFPTLADGSRDIIRTWNHVEAWKQMEALVATGKAKAIGVCNYSKRYLEELLPQCTIVPAINQIENHPSLPQQEIVDLCKQKGIHIVAYSPLGSTGSPLMSAAPVVKVAEKKGVSAGTVLLSYHVARGSTVLAKSVTPARIKSNLDIVKLDAEDMKLLDDYSADLTNKGELKRYVYPPFGVDFGFPDKS</sequence>
<feature type="domain" description="T-SNARE coiled-coil homology" evidence="3">
    <location>
        <begin position="249"/>
        <end position="311"/>
    </location>
</feature>
<dbReference type="PROSITE" id="PS50192">
    <property type="entry name" value="T_SNARE"/>
    <property type="match status" value="1"/>
</dbReference>
<dbReference type="Gene3D" id="1.20.58.70">
    <property type="match status" value="1"/>
</dbReference>
<proteinExistence type="predicted"/>
<dbReference type="Gene3D" id="3.20.20.100">
    <property type="entry name" value="NADP-dependent oxidoreductase domain"/>
    <property type="match status" value="1"/>
</dbReference>
<keyword evidence="5" id="KW-1185">Reference proteome</keyword>
<dbReference type="InterPro" id="IPR023210">
    <property type="entry name" value="NADP_OxRdtase_dom"/>
</dbReference>
<dbReference type="SUPFAM" id="SSF47661">
    <property type="entry name" value="t-snare proteins"/>
    <property type="match status" value="1"/>
</dbReference>
<protein>
    <submittedName>
        <fullName evidence="4">Integral membrane protein sed5</fullName>
    </submittedName>
</protein>
<dbReference type="PRINTS" id="PR00069">
    <property type="entry name" value="ALDKETRDTASE"/>
</dbReference>
<dbReference type="CDD" id="cd15844">
    <property type="entry name" value="SNARE_syntaxin5"/>
    <property type="match status" value="1"/>
</dbReference>
<dbReference type="OrthoDB" id="421009at2759"/>
<dbReference type="SUPFAM" id="SSF51430">
    <property type="entry name" value="NAD(P)-linked oxidoreductase"/>
    <property type="match status" value="1"/>
</dbReference>
<dbReference type="GO" id="GO:0016020">
    <property type="term" value="C:membrane"/>
    <property type="evidence" value="ECO:0007669"/>
    <property type="project" value="InterPro"/>
</dbReference>
<gene>
    <name evidence="4" type="ORF">TPAR_03191</name>
</gene>
<dbReference type="GO" id="GO:0016192">
    <property type="term" value="P:vesicle-mediated transport"/>
    <property type="evidence" value="ECO:0007669"/>
    <property type="project" value="InterPro"/>
</dbReference>
<accession>A0A2S4L2F5</accession>
<feature type="region of interest" description="Disordered" evidence="2">
    <location>
        <begin position="18"/>
        <end position="55"/>
    </location>
</feature>
<comment type="caution">
    <text evidence="4">The sequence shown here is derived from an EMBL/GenBank/DDBJ whole genome shotgun (WGS) entry which is preliminary data.</text>
</comment>
<dbReference type="InterPro" id="IPR000727">
    <property type="entry name" value="T_SNARE_dom"/>
</dbReference>
<dbReference type="Pfam" id="PF00248">
    <property type="entry name" value="Aldo_ket_red"/>
    <property type="match status" value="1"/>
</dbReference>
<dbReference type="EMBL" id="PKSG01000312">
    <property type="protein sequence ID" value="POR36609.1"/>
    <property type="molecule type" value="Genomic_DNA"/>
</dbReference>
<evidence type="ECO:0000313" key="5">
    <source>
        <dbReference type="Proteomes" id="UP000237481"/>
    </source>
</evidence>
<dbReference type="Pfam" id="PF11416">
    <property type="entry name" value="Syntaxin-5_N"/>
    <property type="match status" value="1"/>
</dbReference>
<dbReference type="PANTHER" id="PTHR11732">
    <property type="entry name" value="ALDO/KETO REDUCTASE"/>
    <property type="match status" value="1"/>
</dbReference>
<dbReference type="PROSITE" id="PS00062">
    <property type="entry name" value="ALDOKETO_REDUCTASE_2"/>
    <property type="match status" value="1"/>
</dbReference>
<feature type="compositionally biased region" description="Basic and acidic residues" evidence="2">
    <location>
        <begin position="45"/>
        <end position="55"/>
    </location>
</feature>
<evidence type="ECO:0000256" key="1">
    <source>
        <dbReference type="ARBA" id="ARBA00023002"/>
    </source>
</evidence>